<dbReference type="AlphaFoldDB" id="A0A512H9Z4"/>
<comment type="caution">
    <text evidence="1">The sequence shown here is derived from an EMBL/GenBank/DDBJ whole genome shotgun (WGS) entry which is preliminary data.</text>
</comment>
<dbReference type="EMBL" id="BJZO01000069">
    <property type="protein sequence ID" value="GEO82277.1"/>
    <property type="molecule type" value="Genomic_DNA"/>
</dbReference>
<evidence type="ECO:0000313" key="1">
    <source>
        <dbReference type="EMBL" id="GEO82277.1"/>
    </source>
</evidence>
<dbReference type="Proteomes" id="UP000321567">
    <property type="component" value="Unassembled WGS sequence"/>
</dbReference>
<sequence length="129" mass="13070">MAALTSDRDTPSRDGKTYGYPIKAGAVIFAGALVMLDADGWAVPASEATTLTPAGRAARSATGGATDGAATVVVERGVFRWANAGDITRAHLGDPAHAVDDQTVAATATGRSACGVIRDIDSLGVWVEV</sequence>
<name>A0A512H9Z4_9PROT</name>
<protein>
    <submittedName>
        <fullName evidence="1">Uncharacterized protein</fullName>
    </submittedName>
</protein>
<evidence type="ECO:0000313" key="2">
    <source>
        <dbReference type="Proteomes" id="UP000321567"/>
    </source>
</evidence>
<dbReference type="OrthoDB" id="2059848at2"/>
<organism evidence="1 2">
    <name type="scientific">Pararhodospirillum oryzae</name>
    <dbReference type="NCBI Taxonomy" id="478448"/>
    <lineage>
        <taxon>Bacteria</taxon>
        <taxon>Pseudomonadati</taxon>
        <taxon>Pseudomonadota</taxon>
        <taxon>Alphaproteobacteria</taxon>
        <taxon>Rhodospirillales</taxon>
        <taxon>Rhodospirillaceae</taxon>
        <taxon>Pararhodospirillum</taxon>
    </lineage>
</organism>
<accession>A0A512H9Z4</accession>
<keyword evidence="2" id="KW-1185">Reference proteome</keyword>
<reference evidence="1 2" key="1">
    <citation type="submission" date="2019-07" db="EMBL/GenBank/DDBJ databases">
        <title>Whole genome shotgun sequence of Rhodospirillum oryzae NBRC 107573.</title>
        <authorList>
            <person name="Hosoyama A."/>
            <person name="Uohara A."/>
            <person name="Ohji S."/>
            <person name="Ichikawa N."/>
        </authorList>
    </citation>
    <scope>NUCLEOTIDE SEQUENCE [LARGE SCALE GENOMIC DNA]</scope>
    <source>
        <strain evidence="1 2">NBRC 107573</strain>
    </source>
</reference>
<gene>
    <name evidence="1" type="ORF">ROR02_24080</name>
</gene>
<proteinExistence type="predicted"/>
<dbReference type="RefSeq" id="WP_147164292.1">
    <property type="nucleotide sequence ID" value="NZ_BJZO01000069.1"/>
</dbReference>